<evidence type="ECO:0000313" key="6">
    <source>
        <dbReference type="Proteomes" id="UP000039324"/>
    </source>
</evidence>
<dbReference type="EMBL" id="OVEO01000013">
    <property type="protein sequence ID" value="SPR00219.1"/>
    <property type="molecule type" value="Genomic_DNA"/>
</dbReference>
<dbReference type="PROSITE" id="PS50026">
    <property type="entry name" value="EGF_3"/>
    <property type="match status" value="1"/>
</dbReference>
<dbReference type="AlphaFoldDB" id="A0A0G4IYL0"/>
<feature type="signal peptide" evidence="2">
    <location>
        <begin position="1"/>
        <end position="19"/>
    </location>
</feature>
<evidence type="ECO:0000256" key="1">
    <source>
        <dbReference type="PROSITE-ProRule" id="PRU00076"/>
    </source>
</evidence>
<geneLocation type="mitochondrion" evidence="5"/>
<accession>A0A0G4IYL0</accession>
<name>A0A0G4IYL0_PLABS</name>
<dbReference type="PROSITE" id="PS01186">
    <property type="entry name" value="EGF_2"/>
    <property type="match status" value="1"/>
</dbReference>
<keyword evidence="1" id="KW-0245">EGF-like domain</keyword>
<protein>
    <recommendedName>
        <fullName evidence="3">EGF-like domain-containing protein</fullName>
    </recommendedName>
</protein>
<keyword evidence="1" id="KW-1015">Disulfide bond</keyword>
<keyword evidence="5" id="KW-0496">Mitochondrion</keyword>
<reference evidence="4 6" key="1">
    <citation type="submission" date="2015-02" db="EMBL/GenBank/DDBJ databases">
        <authorList>
            <person name="Chooi Y.-H."/>
        </authorList>
    </citation>
    <scope>NUCLEOTIDE SEQUENCE [LARGE SCALE GENOMIC DNA]</scope>
    <source>
        <strain evidence="4">E3</strain>
    </source>
</reference>
<evidence type="ECO:0000313" key="4">
    <source>
        <dbReference type="EMBL" id="CEP00096.1"/>
    </source>
</evidence>
<dbReference type="Proteomes" id="UP000290189">
    <property type="component" value="Unassembled WGS sequence"/>
</dbReference>
<keyword evidence="2" id="KW-0732">Signal</keyword>
<keyword evidence="6" id="KW-1185">Reference proteome</keyword>
<sequence length="238" mass="25009">MSVSSAVLVIMALTAAAAATQLTTCPSAGLQCARGYIDDTACATKPCSSYGWDRTTRCTCPPGYGGAACNFVVNATACPANQTMKAVPRGGDGQMECSVVYSDQSKILNLIDQRSSLHVDLANDIVTFQAQTRLNRGGSVCGDVQTLLECTFSQCLLQPSPSGDVLSCSKKKCLACDNCGYAILNLFVSLLNADRNPLTFNFSPPDATGSVVANLQLQTWLYTLPLTVNCLTGFCAAA</sequence>
<gene>
    <name evidence="4" type="ORF">PBRA_007830</name>
    <name evidence="5" type="ORF">PLBR_LOCUS7434</name>
</gene>
<dbReference type="PROSITE" id="PS00022">
    <property type="entry name" value="EGF_1"/>
    <property type="match status" value="1"/>
</dbReference>
<proteinExistence type="predicted"/>
<evidence type="ECO:0000313" key="5">
    <source>
        <dbReference type="EMBL" id="SPR00219.1"/>
    </source>
</evidence>
<comment type="caution">
    <text evidence="1">Lacks conserved residue(s) required for the propagation of feature annotation.</text>
</comment>
<dbReference type="EMBL" id="CDSF01000097">
    <property type="protein sequence ID" value="CEP00096.1"/>
    <property type="molecule type" value="Genomic_DNA"/>
</dbReference>
<feature type="domain" description="EGF-like" evidence="3">
    <location>
        <begin position="38"/>
        <end position="70"/>
    </location>
</feature>
<evidence type="ECO:0000256" key="2">
    <source>
        <dbReference type="SAM" id="SignalP"/>
    </source>
</evidence>
<organism evidence="4 6">
    <name type="scientific">Plasmodiophora brassicae</name>
    <name type="common">Clubroot disease agent</name>
    <dbReference type="NCBI Taxonomy" id="37360"/>
    <lineage>
        <taxon>Eukaryota</taxon>
        <taxon>Sar</taxon>
        <taxon>Rhizaria</taxon>
        <taxon>Endomyxa</taxon>
        <taxon>Phytomyxea</taxon>
        <taxon>Plasmodiophorida</taxon>
        <taxon>Plasmodiophoridae</taxon>
        <taxon>Plasmodiophora</taxon>
    </lineage>
</organism>
<dbReference type="InterPro" id="IPR000742">
    <property type="entry name" value="EGF"/>
</dbReference>
<evidence type="ECO:0000313" key="7">
    <source>
        <dbReference type="Proteomes" id="UP000290189"/>
    </source>
</evidence>
<feature type="chain" id="PRO_5033717628" description="EGF-like domain-containing protein" evidence="2">
    <location>
        <begin position="20"/>
        <end position="238"/>
    </location>
</feature>
<feature type="disulfide bond" evidence="1">
    <location>
        <begin position="60"/>
        <end position="69"/>
    </location>
</feature>
<reference evidence="5 7" key="2">
    <citation type="submission" date="2018-03" db="EMBL/GenBank/DDBJ databases">
        <authorList>
            <person name="Fogelqvist J."/>
        </authorList>
    </citation>
    <scope>NUCLEOTIDE SEQUENCE [LARGE SCALE GENOMIC DNA]</scope>
</reference>
<dbReference type="Proteomes" id="UP000039324">
    <property type="component" value="Unassembled WGS sequence"/>
</dbReference>
<evidence type="ECO:0000259" key="3">
    <source>
        <dbReference type="PROSITE" id="PS50026"/>
    </source>
</evidence>